<reference evidence="2" key="3">
    <citation type="submission" date="2015-04" db="UniProtKB">
        <authorList>
            <consortium name="EnsemblPlants"/>
        </authorList>
    </citation>
    <scope>IDENTIFICATION</scope>
</reference>
<feature type="domain" description="KIB1-4 beta-propeller" evidence="1">
    <location>
        <begin position="70"/>
        <end position="302"/>
    </location>
</feature>
<dbReference type="Proteomes" id="UP000032180">
    <property type="component" value="Chromosome 2"/>
</dbReference>
<sequence>MDINEKAHGDSPTPSLDSRLAPVLLFGHGNNHGGAGKFLYSIPSRRQLTTTPAFDDDDDDLIISHYSWITPRGWVLTLRPAATAEAFLRDPFSSSKIPLSPPDEEITALAAKSLASSDADDIRGDDTTWCSLSHDPTDARCVVVVVHPTEPVLFYCRPGGSRAMRSLTASGGKMYTDLPWLDKMVTVEFSPEPRLTVSPLAQVPSMAWCNYWYSYLVDSGGELYTVHFRHSLLCDRRIMLVMVHRLDPARGEWVKADGLGSNRAFLVSITQFGVSVAADEVGLEPNCIYFTKWEDKGMYVYDVGQARDDCCVQPWRGHT</sequence>
<dbReference type="eggNOG" id="ENOG502SSYC">
    <property type="taxonomic scope" value="Eukaryota"/>
</dbReference>
<dbReference type="HOGENOM" id="CLU_032864_3_0_1"/>
<dbReference type="AlphaFoldDB" id="A0A0D9VEL1"/>
<dbReference type="Gramene" id="LPERR02G09840.1">
    <property type="protein sequence ID" value="LPERR02G09840.1"/>
    <property type="gene ID" value="LPERR02G09840"/>
</dbReference>
<dbReference type="EnsemblPlants" id="LPERR02G09840.1">
    <property type="protein sequence ID" value="LPERR02G09840.1"/>
    <property type="gene ID" value="LPERR02G09840"/>
</dbReference>
<dbReference type="PANTHER" id="PTHR33127">
    <property type="entry name" value="TRANSMEMBRANE PROTEIN"/>
    <property type="match status" value="1"/>
</dbReference>
<reference evidence="2 3" key="1">
    <citation type="submission" date="2012-08" db="EMBL/GenBank/DDBJ databases">
        <title>Oryza genome evolution.</title>
        <authorList>
            <person name="Wing R.A."/>
        </authorList>
    </citation>
    <scope>NUCLEOTIDE SEQUENCE</scope>
</reference>
<dbReference type="PANTHER" id="PTHR33127:SF75">
    <property type="entry name" value="DUF295 DOMAIN-CONTAINING PROTEIN"/>
    <property type="match status" value="1"/>
</dbReference>
<proteinExistence type="predicted"/>
<name>A0A0D9VEL1_9ORYZ</name>
<dbReference type="Pfam" id="PF03478">
    <property type="entry name" value="Beta-prop_KIB1-4"/>
    <property type="match status" value="1"/>
</dbReference>
<reference evidence="3" key="2">
    <citation type="submission" date="2013-12" db="EMBL/GenBank/DDBJ databases">
        <authorList>
            <person name="Yu Y."/>
            <person name="Lee S."/>
            <person name="de Baynast K."/>
            <person name="Wissotski M."/>
            <person name="Liu L."/>
            <person name="Talag J."/>
            <person name="Goicoechea J."/>
            <person name="Angelova A."/>
            <person name="Jetty R."/>
            <person name="Kudrna D."/>
            <person name="Golser W."/>
            <person name="Rivera L."/>
            <person name="Zhang J."/>
            <person name="Wing R."/>
        </authorList>
    </citation>
    <scope>NUCLEOTIDE SEQUENCE</scope>
</reference>
<dbReference type="InterPro" id="IPR005174">
    <property type="entry name" value="KIB1-4_b-propeller"/>
</dbReference>
<dbReference type="STRING" id="77586.A0A0D9VEL1"/>
<evidence type="ECO:0000313" key="2">
    <source>
        <dbReference type="EnsemblPlants" id="LPERR02G09840.1"/>
    </source>
</evidence>
<evidence type="ECO:0000313" key="3">
    <source>
        <dbReference type="Proteomes" id="UP000032180"/>
    </source>
</evidence>
<organism evidence="2 3">
    <name type="scientific">Leersia perrieri</name>
    <dbReference type="NCBI Taxonomy" id="77586"/>
    <lineage>
        <taxon>Eukaryota</taxon>
        <taxon>Viridiplantae</taxon>
        <taxon>Streptophyta</taxon>
        <taxon>Embryophyta</taxon>
        <taxon>Tracheophyta</taxon>
        <taxon>Spermatophyta</taxon>
        <taxon>Magnoliopsida</taxon>
        <taxon>Liliopsida</taxon>
        <taxon>Poales</taxon>
        <taxon>Poaceae</taxon>
        <taxon>BOP clade</taxon>
        <taxon>Oryzoideae</taxon>
        <taxon>Oryzeae</taxon>
        <taxon>Oryzinae</taxon>
        <taxon>Leersia</taxon>
    </lineage>
</organism>
<keyword evidence="3" id="KW-1185">Reference proteome</keyword>
<evidence type="ECO:0000259" key="1">
    <source>
        <dbReference type="Pfam" id="PF03478"/>
    </source>
</evidence>
<protein>
    <recommendedName>
        <fullName evidence="1">KIB1-4 beta-propeller domain-containing protein</fullName>
    </recommendedName>
</protein>
<accession>A0A0D9VEL1</accession>